<dbReference type="PANTHER" id="PTHR43245">
    <property type="entry name" value="BIFUNCTIONAL POLYMYXIN RESISTANCE PROTEIN ARNA"/>
    <property type="match status" value="1"/>
</dbReference>
<dbReference type="PANTHER" id="PTHR43245:SF58">
    <property type="entry name" value="BLL5923 PROTEIN"/>
    <property type="match status" value="1"/>
</dbReference>
<dbReference type="SUPFAM" id="SSF51735">
    <property type="entry name" value="NAD(P)-binding Rossmann-fold domains"/>
    <property type="match status" value="1"/>
</dbReference>
<accession>A0A4R2GPQ4</accession>
<dbReference type="InterPro" id="IPR036291">
    <property type="entry name" value="NAD(P)-bd_dom_sf"/>
</dbReference>
<dbReference type="Pfam" id="PF01370">
    <property type="entry name" value="Epimerase"/>
    <property type="match status" value="1"/>
</dbReference>
<dbReference type="InterPro" id="IPR001509">
    <property type="entry name" value="Epimerase_deHydtase"/>
</dbReference>
<comment type="caution">
    <text evidence="2">The sequence shown here is derived from an EMBL/GenBank/DDBJ whole genome shotgun (WGS) entry which is preliminary data.</text>
</comment>
<gene>
    <name evidence="2" type="ORF">EV666_11264</name>
</gene>
<evidence type="ECO:0000313" key="2">
    <source>
        <dbReference type="EMBL" id="TCO11476.1"/>
    </source>
</evidence>
<keyword evidence="3" id="KW-1185">Reference proteome</keyword>
<reference evidence="2 3" key="1">
    <citation type="submission" date="2019-03" db="EMBL/GenBank/DDBJ databases">
        <title>Genomic Encyclopedia of Type Strains, Phase IV (KMG-IV): sequencing the most valuable type-strain genomes for metagenomic binning, comparative biology and taxonomic classification.</title>
        <authorList>
            <person name="Goeker M."/>
        </authorList>
    </citation>
    <scope>NUCLEOTIDE SEQUENCE [LARGE SCALE GENOMIC DNA]</scope>
    <source>
        <strain evidence="2 3">DSM 22958</strain>
    </source>
</reference>
<protein>
    <submittedName>
        <fullName evidence="2">Nucleoside-diphosphate-sugar epimerase</fullName>
    </submittedName>
</protein>
<evidence type="ECO:0000259" key="1">
    <source>
        <dbReference type="Pfam" id="PF01370"/>
    </source>
</evidence>
<dbReference type="InterPro" id="IPR050177">
    <property type="entry name" value="Lipid_A_modif_metabolic_enz"/>
</dbReference>
<dbReference type="EMBL" id="SLWL01000012">
    <property type="protein sequence ID" value="TCO11476.1"/>
    <property type="molecule type" value="Genomic_DNA"/>
</dbReference>
<evidence type="ECO:0000313" key="3">
    <source>
        <dbReference type="Proteomes" id="UP000294881"/>
    </source>
</evidence>
<dbReference type="Proteomes" id="UP000294881">
    <property type="component" value="Unassembled WGS sequence"/>
</dbReference>
<dbReference type="AlphaFoldDB" id="A0A4R2GPQ4"/>
<sequence length="340" mass="35127">MRPPDPIARPARRVALTGASGFIGRYCAPALAGGGHQLTLLQRAATAGPEGAPVAGVPVAGARVVAIGDLADAATASGENLVNALRGCEALVHLAGRAHRAIGDEAEALALYRAHNTLPTLALARAAAAAGVRQMIFASTSYVHGHVTRPGQPFSSDSPLAPSGAYAISKADAEEGLRRLAPELGLAVSIVRPAVVHGPHPTANIRALLGAVRRGLPLPFAAIDNRRSFLGLENLTSFIAHALDNPPPPGAVDAWTLADAQTPSTPEFVRLLGAATGRKPRLVAFPPLLLRRALTMAGRAGMAESLIDSFEIDISPVLARSGWTPPLTLAEGLRRMAMAD</sequence>
<name>A0A4R2GPQ4_9HYPH</name>
<proteinExistence type="predicted"/>
<feature type="domain" description="NAD-dependent epimerase/dehydratase" evidence="1">
    <location>
        <begin position="15"/>
        <end position="246"/>
    </location>
</feature>
<organism evidence="2 3">
    <name type="scientific">Camelimonas lactis</name>
    <dbReference type="NCBI Taxonomy" id="659006"/>
    <lineage>
        <taxon>Bacteria</taxon>
        <taxon>Pseudomonadati</taxon>
        <taxon>Pseudomonadota</taxon>
        <taxon>Alphaproteobacteria</taxon>
        <taxon>Hyphomicrobiales</taxon>
        <taxon>Chelatococcaceae</taxon>
        <taxon>Camelimonas</taxon>
    </lineage>
</organism>
<dbReference type="Gene3D" id="3.40.50.720">
    <property type="entry name" value="NAD(P)-binding Rossmann-like Domain"/>
    <property type="match status" value="1"/>
</dbReference>